<dbReference type="Pfam" id="PF00724">
    <property type="entry name" value="Oxidored_FMN"/>
    <property type="match status" value="1"/>
</dbReference>
<dbReference type="EMBL" id="SOEZ01000010">
    <property type="protein sequence ID" value="TFB55975.1"/>
    <property type="molecule type" value="Genomic_DNA"/>
</dbReference>
<proteinExistence type="inferred from homology"/>
<evidence type="ECO:0000313" key="12">
    <source>
        <dbReference type="EMBL" id="TFB55975.1"/>
    </source>
</evidence>
<feature type="domain" description="FAD/NAD(P)-binding" evidence="11">
    <location>
        <begin position="388"/>
        <end position="562"/>
    </location>
</feature>
<evidence type="ECO:0000256" key="5">
    <source>
        <dbReference type="ARBA" id="ARBA00022643"/>
    </source>
</evidence>
<evidence type="ECO:0000256" key="9">
    <source>
        <dbReference type="ARBA" id="ARBA00023014"/>
    </source>
</evidence>
<dbReference type="InterPro" id="IPR051793">
    <property type="entry name" value="NADH:flavin_oxidoreductase"/>
</dbReference>
<dbReference type="SUPFAM" id="SSF51395">
    <property type="entry name" value="FMN-linked oxidoreductases"/>
    <property type="match status" value="1"/>
</dbReference>
<comment type="cofactor">
    <cofactor evidence="1">
        <name>FMN</name>
        <dbReference type="ChEBI" id="CHEBI:58210"/>
    </cofactor>
</comment>
<dbReference type="GO" id="GO:0016491">
    <property type="term" value="F:oxidoreductase activity"/>
    <property type="evidence" value="ECO:0007669"/>
    <property type="project" value="UniProtKB-KW"/>
</dbReference>
<keyword evidence="13" id="KW-1185">Reference proteome</keyword>
<dbReference type="Gene3D" id="3.40.50.720">
    <property type="entry name" value="NAD(P)-binding Rossmann-like Domain"/>
    <property type="match status" value="1"/>
</dbReference>
<dbReference type="PRINTS" id="PR00368">
    <property type="entry name" value="FADPNR"/>
</dbReference>
<sequence length="621" mass="66568">MSTLDVLYTPAQIGRLTLKNRFVQSPMHTKFATEFGEVSEKLTDYLVARAKGGVSLIILENTAIDWKVGRAAGNPVRIDDDLFIAGLSDLTEAIHREGVLIATQLHHAGRQNPRSNTVDGLGPVAPSAITSSAIGDEPRALEVSEIKQIVQQFRDAARRSVAAGFDLIDIHGSHGYLLTQFLSPQSNHRTDEYGGSFDNRARFPLEVVRAIRDEVGPDFPLSYRISLEERVEGGMEAEEGIAFCKLIEPYVDVFNVTAATYESMDSVFMMQGREPAELLPLAARVKAVVSKPVIGVSRLGWALDTSARAIESGALDFVALARTQLTDANLVFKIKNGESGRVRRCIGCNECVGGFLFRGWRVHCVMNPELGYEREAAQGLTPQAKSKRVLVVGGGPAGFEAARAAALRGHDVRLVEASARIGGQVLTAAAVDYKRREMEAYVTFMEKELEHVGVRVQVNAPFDFSTSAEGADVVVVATGGYAPAAPEGTIDAMHALRSGELPPGRVTILGSNEIALNAAAFAAQQGRETVVITNEGGVGYDMNPILAAHTVGILERLGVRFVSTDPGDSGIRLSSPDWAADSRAPFAEIPADAEVLVVGARAKGGRLYAATQSGFWTGIGI</sequence>
<dbReference type="PANTHER" id="PTHR42917:SF2">
    <property type="entry name" value="2,4-DIENOYL-COA REDUCTASE [(2E)-ENOYL-COA-PRODUCING]"/>
    <property type="match status" value="1"/>
</dbReference>
<evidence type="ECO:0000256" key="8">
    <source>
        <dbReference type="ARBA" id="ARBA00023004"/>
    </source>
</evidence>
<keyword evidence="7" id="KW-0560">Oxidoreductase</keyword>
<comment type="caution">
    <text evidence="12">The sequence shown here is derived from an EMBL/GenBank/DDBJ whole genome shotgun (WGS) entry which is preliminary data.</text>
</comment>
<dbReference type="Proteomes" id="UP000297866">
    <property type="component" value="Unassembled WGS sequence"/>
</dbReference>
<dbReference type="GO" id="GO:0046872">
    <property type="term" value="F:metal ion binding"/>
    <property type="evidence" value="ECO:0007669"/>
    <property type="project" value="UniProtKB-KW"/>
</dbReference>
<evidence type="ECO:0000259" key="11">
    <source>
        <dbReference type="Pfam" id="PF07992"/>
    </source>
</evidence>
<dbReference type="CDD" id="cd02803">
    <property type="entry name" value="OYE_like_FMN_family"/>
    <property type="match status" value="1"/>
</dbReference>
<evidence type="ECO:0000256" key="7">
    <source>
        <dbReference type="ARBA" id="ARBA00023002"/>
    </source>
</evidence>
<dbReference type="GO" id="GO:0010181">
    <property type="term" value="F:FMN binding"/>
    <property type="evidence" value="ECO:0007669"/>
    <property type="project" value="InterPro"/>
</dbReference>
<accession>A0A4V3I6U6</accession>
<dbReference type="SUPFAM" id="SSF51971">
    <property type="entry name" value="Nucleotide-binding domain"/>
    <property type="match status" value="1"/>
</dbReference>
<dbReference type="Pfam" id="PF07992">
    <property type="entry name" value="Pyr_redox_2"/>
    <property type="match status" value="1"/>
</dbReference>
<keyword evidence="6" id="KW-0479">Metal-binding</keyword>
<keyword evidence="8" id="KW-0408">Iron</keyword>
<evidence type="ECO:0000256" key="1">
    <source>
        <dbReference type="ARBA" id="ARBA00001917"/>
    </source>
</evidence>
<evidence type="ECO:0000256" key="6">
    <source>
        <dbReference type="ARBA" id="ARBA00022723"/>
    </source>
</evidence>
<keyword evidence="5" id="KW-0288">FMN</keyword>
<dbReference type="InterPro" id="IPR013785">
    <property type="entry name" value="Aldolase_TIM"/>
</dbReference>
<evidence type="ECO:0000313" key="13">
    <source>
        <dbReference type="Proteomes" id="UP000297866"/>
    </source>
</evidence>
<dbReference type="RefSeq" id="WP_134487505.1">
    <property type="nucleotide sequence ID" value="NZ_SOEZ01000010.1"/>
</dbReference>
<dbReference type="InterPro" id="IPR001155">
    <property type="entry name" value="OxRdtase_FMN_N"/>
</dbReference>
<evidence type="ECO:0000256" key="2">
    <source>
        <dbReference type="ARBA" id="ARBA00001966"/>
    </source>
</evidence>
<name>A0A4V3I6U6_9MICO</name>
<protein>
    <submittedName>
        <fullName evidence="12">FAD-dependent oxidoreductase</fullName>
    </submittedName>
</protein>
<reference evidence="12 13" key="1">
    <citation type="submission" date="2019-03" db="EMBL/GenBank/DDBJ databases">
        <title>Genomics of glacier-inhabiting Cryobacterium strains.</title>
        <authorList>
            <person name="Liu Q."/>
            <person name="Xin Y.-H."/>
        </authorList>
    </citation>
    <scope>NUCLEOTIDE SEQUENCE [LARGE SCALE GENOMIC DNA]</scope>
    <source>
        <strain evidence="12 13">Sr47</strain>
    </source>
</reference>
<dbReference type="InterPro" id="IPR023753">
    <property type="entry name" value="FAD/NAD-binding_dom"/>
</dbReference>
<comment type="similarity">
    <text evidence="3">In the N-terminal section; belongs to the NADH:flavin oxidoreductase/NADH oxidase family.</text>
</comment>
<comment type="cofactor">
    <cofactor evidence="2">
        <name>[4Fe-4S] cluster</name>
        <dbReference type="ChEBI" id="CHEBI:49883"/>
    </cofactor>
</comment>
<gene>
    <name evidence="12" type="ORF">E3O23_01940</name>
</gene>
<dbReference type="InterPro" id="IPR036188">
    <property type="entry name" value="FAD/NAD-bd_sf"/>
</dbReference>
<dbReference type="Gene3D" id="3.20.20.70">
    <property type="entry name" value="Aldolase class I"/>
    <property type="match status" value="1"/>
</dbReference>
<dbReference type="PANTHER" id="PTHR42917">
    <property type="entry name" value="2,4-DIENOYL-COA REDUCTASE"/>
    <property type="match status" value="1"/>
</dbReference>
<dbReference type="GO" id="GO:0051536">
    <property type="term" value="F:iron-sulfur cluster binding"/>
    <property type="evidence" value="ECO:0007669"/>
    <property type="project" value="UniProtKB-KW"/>
</dbReference>
<dbReference type="Gene3D" id="3.50.50.60">
    <property type="entry name" value="FAD/NAD(P)-binding domain"/>
    <property type="match status" value="1"/>
</dbReference>
<evidence type="ECO:0000256" key="3">
    <source>
        <dbReference type="ARBA" id="ARBA00011048"/>
    </source>
</evidence>
<keyword evidence="9" id="KW-0411">Iron-sulfur</keyword>
<organism evidence="12 13">
    <name type="scientific">Cryobacterium tagatosivorans</name>
    <dbReference type="NCBI Taxonomy" id="1259199"/>
    <lineage>
        <taxon>Bacteria</taxon>
        <taxon>Bacillati</taxon>
        <taxon>Actinomycetota</taxon>
        <taxon>Actinomycetes</taxon>
        <taxon>Micrococcales</taxon>
        <taxon>Microbacteriaceae</taxon>
        <taxon>Cryobacterium</taxon>
    </lineage>
</organism>
<evidence type="ECO:0000256" key="4">
    <source>
        <dbReference type="ARBA" id="ARBA00022630"/>
    </source>
</evidence>
<feature type="domain" description="NADH:flavin oxidoreductase/NADH oxidase N-terminal" evidence="10">
    <location>
        <begin position="7"/>
        <end position="337"/>
    </location>
</feature>
<evidence type="ECO:0000259" key="10">
    <source>
        <dbReference type="Pfam" id="PF00724"/>
    </source>
</evidence>
<keyword evidence="4" id="KW-0285">Flavoprotein</keyword>
<dbReference type="AlphaFoldDB" id="A0A4V3I6U6"/>
<dbReference type="OrthoDB" id="3169239at2"/>